<feature type="domain" description="Tify" evidence="4">
    <location>
        <begin position="136"/>
        <end position="171"/>
    </location>
</feature>
<name>A0A7J7P222_9MAGN</name>
<dbReference type="Pfam" id="PF09425">
    <property type="entry name" value="Jas_motif"/>
    <property type="match status" value="1"/>
</dbReference>
<reference evidence="5 6" key="1">
    <citation type="journal article" date="2020" name="IScience">
        <title>Genome Sequencing of the Endangered Kingdonia uniflora (Circaeasteraceae, Ranunculales) Reveals Potential Mechanisms of Evolutionary Specialization.</title>
        <authorList>
            <person name="Sun Y."/>
            <person name="Deng T."/>
            <person name="Zhang A."/>
            <person name="Moore M.J."/>
            <person name="Landis J.B."/>
            <person name="Lin N."/>
            <person name="Zhang H."/>
            <person name="Zhang X."/>
            <person name="Huang J."/>
            <person name="Zhang X."/>
            <person name="Sun H."/>
            <person name="Wang H."/>
        </authorList>
    </citation>
    <scope>NUCLEOTIDE SEQUENCE [LARGE SCALE GENOMIC DNA]</scope>
    <source>
        <strain evidence="5">TB1705</strain>
        <tissue evidence="5">Leaf</tissue>
    </source>
</reference>
<comment type="domain">
    <text evidence="2">The jas domain is required for interaction with COI1.</text>
</comment>
<keyword evidence="6" id="KW-1185">Reference proteome</keyword>
<dbReference type="GO" id="GO:2000022">
    <property type="term" value="P:regulation of jasmonic acid mediated signaling pathway"/>
    <property type="evidence" value="ECO:0007669"/>
    <property type="project" value="UniProtKB-UniRule"/>
</dbReference>
<gene>
    <name evidence="5" type="ORF">GIB67_027075</name>
</gene>
<evidence type="ECO:0000259" key="4">
    <source>
        <dbReference type="PROSITE" id="PS51320"/>
    </source>
</evidence>
<feature type="region of interest" description="Disordered" evidence="3">
    <location>
        <begin position="277"/>
        <end position="302"/>
    </location>
</feature>
<dbReference type="EMBL" id="JACGCM010000347">
    <property type="protein sequence ID" value="KAF6173380.1"/>
    <property type="molecule type" value="Genomic_DNA"/>
</dbReference>
<evidence type="ECO:0000256" key="2">
    <source>
        <dbReference type="RuleBase" id="RU369065"/>
    </source>
</evidence>
<feature type="compositionally biased region" description="Polar residues" evidence="3">
    <location>
        <begin position="278"/>
        <end position="295"/>
    </location>
</feature>
<dbReference type="GO" id="GO:0031347">
    <property type="term" value="P:regulation of defense response"/>
    <property type="evidence" value="ECO:0007669"/>
    <property type="project" value="UniProtKB-UniRule"/>
</dbReference>
<accession>A0A7J7P222</accession>
<dbReference type="AlphaFoldDB" id="A0A7J7P222"/>
<comment type="similarity">
    <text evidence="1 2">Belongs to the TIFY/JAZ family.</text>
</comment>
<dbReference type="InterPro" id="IPR018467">
    <property type="entry name" value="CCT_CS"/>
</dbReference>
<dbReference type="PANTHER" id="PTHR33077">
    <property type="entry name" value="PROTEIN TIFY 4A-RELATED-RELATED"/>
    <property type="match status" value="1"/>
</dbReference>
<comment type="caution">
    <text evidence="5">The sequence shown here is derived from an EMBL/GenBank/DDBJ whole genome shotgun (WGS) entry which is preliminary data.</text>
</comment>
<evidence type="ECO:0000313" key="6">
    <source>
        <dbReference type="Proteomes" id="UP000541444"/>
    </source>
</evidence>
<evidence type="ECO:0000256" key="3">
    <source>
        <dbReference type="SAM" id="MobiDB-lite"/>
    </source>
</evidence>
<evidence type="ECO:0000313" key="5">
    <source>
        <dbReference type="EMBL" id="KAF6173380.1"/>
    </source>
</evidence>
<dbReference type="SMART" id="SM00979">
    <property type="entry name" value="TIFY"/>
    <property type="match status" value="1"/>
</dbReference>
<proteinExistence type="inferred from homology"/>
<dbReference type="PROSITE" id="PS51320">
    <property type="entry name" value="TIFY"/>
    <property type="match status" value="1"/>
</dbReference>
<comment type="subcellular location">
    <subcellularLocation>
        <location evidence="2">Nucleus</location>
    </subcellularLocation>
</comment>
<sequence>MTLENPTFRSPLDKPLGKLTEDDISQLTREDCRRYLKDKGMRRPSWNKAQAIEQVISLKTLLEGRTDSDIFVRIKRKINPSRVDLVSAEESSSDLQISEVAKKSDSNWRKSALQLDHLPLPNNKNTSPTPSELGATNGLMGQMTIFYRGKVNVYDAMPADKAQVIMQLAASPISLPRDPTSSRISLVRPFLSKLQEASINEKFASPSVAAYSAKQNLIAEQYKDEGIQSREVEQESLTCRKASLQRYLKKRKDRGRFKNKVKMGISSSSSLEMYLNHQAKSLNLSEQSSPSGTCSPPQPRSR</sequence>
<dbReference type="Pfam" id="PF06200">
    <property type="entry name" value="tify"/>
    <property type="match status" value="1"/>
</dbReference>
<dbReference type="PANTHER" id="PTHR33077:SF42">
    <property type="entry name" value="PROTEIN TIFY 4A-RELATED"/>
    <property type="match status" value="1"/>
</dbReference>
<keyword evidence="2" id="KW-0539">Nucleus</keyword>
<dbReference type="Proteomes" id="UP000541444">
    <property type="component" value="Unassembled WGS sequence"/>
</dbReference>
<protein>
    <recommendedName>
        <fullName evidence="2">Protein TIFY</fullName>
    </recommendedName>
    <alternativeName>
        <fullName evidence="2">Jasmonate ZIM domain-containing protein</fullName>
    </alternativeName>
</protein>
<dbReference type="OrthoDB" id="1934352at2759"/>
<evidence type="ECO:0000256" key="1">
    <source>
        <dbReference type="ARBA" id="ARBA00008614"/>
    </source>
</evidence>
<dbReference type="InterPro" id="IPR010399">
    <property type="entry name" value="Tify_dom"/>
</dbReference>
<keyword evidence="2" id="KW-1184">Jasmonic acid signaling pathway</keyword>
<dbReference type="InterPro" id="IPR040390">
    <property type="entry name" value="TIFY/JAZ"/>
</dbReference>
<dbReference type="GO" id="GO:0005634">
    <property type="term" value="C:nucleus"/>
    <property type="evidence" value="ECO:0007669"/>
    <property type="project" value="UniProtKB-SubCell"/>
</dbReference>
<dbReference type="GO" id="GO:0009611">
    <property type="term" value="P:response to wounding"/>
    <property type="evidence" value="ECO:0007669"/>
    <property type="project" value="UniProtKB-UniRule"/>
</dbReference>
<comment type="function">
    <text evidence="2">Repressor of jasmonate responses.</text>
</comment>
<organism evidence="5 6">
    <name type="scientific">Kingdonia uniflora</name>
    <dbReference type="NCBI Taxonomy" id="39325"/>
    <lineage>
        <taxon>Eukaryota</taxon>
        <taxon>Viridiplantae</taxon>
        <taxon>Streptophyta</taxon>
        <taxon>Embryophyta</taxon>
        <taxon>Tracheophyta</taxon>
        <taxon>Spermatophyta</taxon>
        <taxon>Magnoliopsida</taxon>
        <taxon>Ranunculales</taxon>
        <taxon>Circaeasteraceae</taxon>
        <taxon>Kingdonia</taxon>
    </lineage>
</organism>